<gene>
    <name evidence="2" type="ORF">BG60_26195</name>
</gene>
<dbReference type="InterPro" id="IPR010982">
    <property type="entry name" value="Lambda_DNA-bd_dom_sf"/>
</dbReference>
<dbReference type="Gene3D" id="1.10.260.40">
    <property type="entry name" value="lambda repressor-like DNA-binding domains"/>
    <property type="match status" value="1"/>
</dbReference>
<evidence type="ECO:0000313" key="2">
    <source>
        <dbReference type="EMBL" id="KDR25933.1"/>
    </source>
</evidence>
<keyword evidence="3" id="KW-1185">Reference proteome</keyword>
<dbReference type="EMBL" id="JFHD01000040">
    <property type="protein sequence ID" value="KDR25933.1"/>
    <property type="molecule type" value="Genomic_DNA"/>
</dbReference>
<evidence type="ECO:0000259" key="1">
    <source>
        <dbReference type="PROSITE" id="PS50943"/>
    </source>
</evidence>
<dbReference type="PROSITE" id="PS50943">
    <property type="entry name" value="HTH_CROC1"/>
    <property type="match status" value="1"/>
</dbReference>
<dbReference type="RefSeq" id="WP_034473760.1">
    <property type="nucleotide sequence ID" value="NZ_JFHD01000040.1"/>
</dbReference>
<proteinExistence type="predicted"/>
<dbReference type="Pfam" id="PF01381">
    <property type="entry name" value="HTH_3"/>
    <property type="match status" value="1"/>
</dbReference>
<dbReference type="InterPro" id="IPR001387">
    <property type="entry name" value="Cro/C1-type_HTH"/>
</dbReference>
<dbReference type="GO" id="GO:0003677">
    <property type="term" value="F:DNA binding"/>
    <property type="evidence" value="ECO:0007669"/>
    <property type="project" value="InterPro"/>
</dbReference>
<dbReference type="AlphaFoldDB" id="A0A656Q9J6"/>
<comment type="caution">
    <text evidence="2">The sequence shown here is derived from an EMBL/GenBank/DDBJ whole genome shotgun (WGS) entry which is preliminary data.</text>
</comment>
<evidence type="ECO:0000313" key="3">
    <source>
        <dbReference type="Proteomes" id="UP000027451"/>
    </source>
</evidence>
<protein>
    <recommendedName>
        <fullName evidence="1">HTH cro/C1-type domain-containing protein</fullName>
    </recommendedName>
</protein>
<accession>A0A656Q9J6</accession>
<dbReference type="CDD" id="cd00093">
    <property type="entry name" value="HTH_XRE"/>
    <property type="match status" value="1"/>
</dbReference>
<feature type="domain" description="HTH cro/C1-type" evidence="1">
    <location>
        <begin position="18"/>
        <end position="63"/>
    </location>
</feature>
<reference evidence="2 3" key="1">
    <citation type="submission" date="2014-03" db="EMBL/GenBank/DDBJ databases">
        <title>Draft Genome Sequences of Four Burkholderia Strains.</title>
        <authorList>
            <person name="Liu X.Y."/>
            <person name="Li C.X."/>
            <person name="Xu J.H."/>
        </authorList>
    </citation>
    <scope>NUCLEOTIDE SEQUENCE [LARGE SCALE GENOMIC DNA]</scope>
    <source>
        <strain evidence="2 3">OP-1</strain>
    </source>
</reference>
<name>A0A656Q9J6_9BURK</name>
<dbReference type="SUPFAM" id="SSF47413">
    <property type="entry name" value="lambda repressor-like DNA-binding domains"/>
    <property type="match status" value="1"/>
</dbReference>
<organism evidence="2 3">
    <name type="scientific">Caballeronia zhejiangensis</name>
    <dbReference type="NCBI Taxonomy" id="871203"/>
    <lineage>
        <taxon>Bacteria</taxon>
        <taxon>Pseudomonadati</taxon>
        <taxon>Pseudomonadota</taxon>
        <taxon>Betaproteobacteria</taxon>
        <taxon>Burkholderiales</taxon>
        <taxon>Burkholderiaceae</taxon>
        <taxon>Caballeronia</taxon>
    </lineage>
</organism>
<dbReference type="Proteomes" id="UP000027451">
    <property type="component" value="Unassembled WGS sequence"/>
</dbReference>
<sequence length="194" mass="20946">MAEINKRYFETLLANNRMSMRQLAEKMGMSHSQLSVTFSGSRRMQMEEAVQLSQIFGEPLNNIMEAAGVPVGKIASAKGTVVGAALGDGTVQHIEGDAPTVAMGDLPNDAIAIQCRTADSPLSWMDGWTVFCRKPDGVDPTSIGRFCFLKIKDGPAALASIKRGYIDGTFNLSGPYSAQNVDVEWASPILMTRN</sequence>